<reference evidence="1 2" key="1">
    <citation type="submission" date="2023-02" db="EMBL/GenBank/DDBJ databases">
        <title>LHISI_Scaffold_Assembly.</title>
        <authorList>
            <person name="Stuart O.P."/>
            <person name="Cleave R."/>
            <person name="Magrath M.J.L."/>
            <person name="Mikheyev A.S."/>
        </authorList>
    </citation>
    <scope>NUCLEOTIDE SEQUENCE [LARGE SCALE GENOMIC DNA]</scope>
    <source>
        <strain evidence="1">Daus_M_001</strain>
        <tissue evidence="1">Leg muscle</tissue>
    </source>
</reference>
<protein>
    <submittedName>
        <fullName evidence="1">Uncharacterized protein</fullName>
    </submittedName>
</protein>
<sequence length="302" mass="34252">MLLDDISYIQDKKEETHSLFLGMMTVCEDLHTALAQKIKGASHVSRTGKLWTQYLEQIDLVHLFIGVEGSGDWQMHLYCVKEMLPHLHAAGHFHYDKYAHLYVQKMEELDSKIPPEELHEYTEWGLFTIQRSHNVWSGVWTGMAIEQDLMRPMKVRGGLTHRTGISDSALAHFILSYPDCIKLCCAIEMLTGVSCCTSEQHLDNHSPWSEYDCLHSIDSGVVRDGNINCDSSVSVGTQGMKTMIGSSFGNVKLSRTNRVNHLASMSRSVIIRDEIVPVCPQQLFMRFAWAIHHQGGDLMVYI</sequence>
<gene>
    <name evidence="1" type="ORF">PR048_010453</name>
</gene>
<accession>A0ABQ9I2R0</accession>
<dbReference type="EMBL" id="JARBHB010000003">
    <property type="protein sequence ID" value="KAJ8890944.1"/>
    <property type="molecule type" value="Genomic_DNA"/>
</dbReference>
<evidence type="ECO:0000313" key="2">
    <source>
        <dbReference type="Proteomes" id="UP001159363"/>
    </source>
</evidence>
<comment type="caution">
    <text evidence="1">The sequence shown here is derived from an EMBL/GenBank/DDBJ whole genome shotgun (WGS) entry which is preliminary data.</text>
</comment>
<name>A0ABQ9I2R0_9NEOP</name>
<dbReference type="PANTHER" id="PTHR47018">
    <property type="entry name" value="CXC DOMAIN-CONTAINING PROTEIN-RELATED"/>
    <property type="match status" value="1"/>
</dbReference>
<evidence type="ECO:0000313" key="1">
    <source>
        <dbReference type="EMBL" id="KAJ8890944.1"/>
    </source>
</evidence>
<keyword evidence="2" id="KW-1185">Reference proteome</keyword>
<proteinExistence type="predicted"/>
<dbReference type="PANTHER" id="PTHR47018:SF3">
    <property type="entry name" value="MYCBP-ASSOCIATED PROTEIN"/>
    <property type="match status" value="1"/>
</dbReference>
<dbReference type="Proteomes" id="UP001159363">
    <property type="component" value="Chromosome 3"/>
</dbReference>
<organism evidence="1 2">
    <name type="scientific">Dryococelus australis</name>
    <dbReference type="NCBI Taxonomy" id="614101"/>
    <lineage>
        <taxon>Eukaryota</taxon>
        <taxon>Metazoa</taxon>
        <taxon>Ecdysozoa</taxon>
        <taxon>Arthropoda</taxon>
        <taxon>Hexapoda</taxon>
        <taxon>Insecta</taxon>
        <taxon>Pterygota</taxon>
        <taxon>Neoptera</taxon>
        <taxon>Polyneoptera</taxon>
        <taxon>Phasmatodea</taxon>
        <taxon>Verophasmatodea</taxon>
        <taxon>Anareolatae</taxon>
        <taxon>Phasmatidae</taxon>
        <taxon>Eurycanthinae</taxon>
        <taxon>Dryococelus</taxon>
    </lineage>
</organism>